<dbReference type="GO" id="GO:0016887">
    <property type="term" value="F:ATP hydrolysis activity"/>
    <property type="evidence" value="ECO:0007669"/>
    <property type="project" value="TreeGrafter"/>
</dbReference>
<accession>A0A918NK90</accession>
<evidence type="ECO:0000313" key="1">
    <source>
        <dbReference type="EMBL" id="GGX74143.1"/>
    </source>
</evidence>
<reference evidence="1 2" key="1">
    <citation type="journal article" date="2014" name="Int. J. Syst. Evol. Microbiol.">
        <title>Complete genome sequence of Corynebacterium casei LMG S-19264T (=DSM 44701T), isolated from a smear-ripened cheese.</title>
        <authorList>
            <consortium name="US DOE Joint Genome Institute (JGI-PGF)"/>
            <person name="Walter F."/>
            <person name="Albersmeier A."/>
            <person name="Kalinowski J."/>
            <person name="Ruckert C."/>
        </authorList>
    </citation>
    <scope>NUCLEOTIDE SEQUENCE [LARGE SCALE GENOMIC DNA]</scope>
    <source>
        <strain evidence="1 2">KCTC 23968</strain>
    </source>
</reference>
<dbReference type="PANTHER" id="PTHR43384">
    <property type="entry name" value="SEPTUM SITE-DETERMINING PROTEIN MIND HOMOLOG, CHLOROPLASTIC-RELATED"/>
    <property type="match status" value="1"/>
</dbReference>
<evidence type="ECO:0008006" key="3">
    <source>
        <dbReference type="Google" id="ProtNLM"/>
    </source>
</evidence>
<dbReference type="PANTHER" id="PTHR43384:SF13">
    <property type="entry name" value="SLR0110 PROTEIN"/>
    <property type="match status" value="1"/>
</dbReference>
<dbReference type="GO" id="GO:0051782">
    <property type="term" value="P:negative regulation of cell division"/>
    <property type="evidence" value="ECO:0007669"/>
    <property type="project" value="TreeGrafter"/>
</dbReference>
<proteinExistence type="predicted"/>
<organism evidence="1 2">
    <name type="scientific">Litorimonas cladophorae</name>
    <dbReference type="NCBI Taxonomy" id="1220491"/>
    <lineage>
        <taxon>Bacteria</taxon>
        <taxon>Pseudomonadati</taxon>
        <taxon>Pseudomonadota</taxon>
        <taxon>Alphaproteobacteria</taxon>
        <taxon>Maricaulales</taxon>
        <taxon>Robiginitomaculaceae</taxon>
    </lineage>
</organism>
<name>A0A918NK90_9PROT</name>
<dbReference type="GO" id="GO:0005829">
    <property type="term" value="C:cytosol"/>
    <property type="evidence" value="ECO:0007669"/>
    <property type="project" value="TreeGrafter"/>
</dbReference>
<evidence type="ECO:0000313" key="2">
    <source>
        <dbReference type="Proteomes" id="UP000600865"/>
    </source>
</evidence>
<comment type="caution">
    <text evidence="1">The sequence shown here is derived from an EMBL/GenBank/DDBJ whole genome shotgun (WGS) entry which is preliminary data.</text>
</comment>
<sequence>MARRKKFNRRRGDDRVAKKPDYALIQSVDTVYEDDLAIPLFNEVSTQAENEAVDIDMMTELPETGEAEIEDAYLPLAPSGANTPRIFALVGATGGVGTTSLATQLAHEFAMSSKQVTRRRPADPTVCLIDLDFESGACAHHLDLLPSLSIEDLCGPADHIDTAFTQALVSTHECGVSLLAAPNTIGANARVNPYTVMAMLDAATELYDTVIIDMPRYRQPWTLPVMRAVDVLGITCELTIPSLHATRETLARLAHEANGSVNAQVILSKYERRSFKNTLRLSDAETALGRDVMATLSLDPDTTREALNCGEPAGAIRPDSRFVKDVRKLAIALRDQQSNALAKVA</sequence>
<dbReference type="GO" id="GO:0005524">
    <property type="term" value="F:ATP binding"/>
    <property type="evidence" value="ECO:0007669"/>
    <property type="project" value="TreeGrafter"/>
</dbReference>
<dbReference type="InterPro" id="IPR050625">
    <property type="entry name" value="ParA/MinD_ATPase"/>
</dbReference>
<keyword evidence="2" id="KW-1185">Reference proteome</keyword>
<dbReference type="AlphaFoldDB" id="A0A918NK90"/>
<dbReference type="Gene3D" id="3.40.50.300">
    <property type="entry name" value="P-loop containing nucleotide triphosphate hydrolases"/>
    <property type="match status" value="1"/>
</dbReference>
<gene>
    <name evidence="1" type="ORF">GCM10011309_25350</name>
</gene>
<dbReference type="Proteomes" id="UP000600865">
    <property type="component" value="Unassembled WGS sequence"/>
</dbReference>
<protein>
    <recommendedName>
        <fullName evidence="3">AAA domain-containing protein</fullName>
    </recommendedName>
</protein>
<dbReference type="RefSeq" id="WP_189586818.1">
    <property type="nucleotide sequence ID" value="NZ_BMYV01000003.1"/>
</dbReference>
<dbReference type="GO" id="GO:0009898">
    <property type="term" value="C:cytoplasmic side of plasma membrane"/>
    <property type="evidence" value="ECO:0007669"/>
    <property type="project" value="TreeGrafter"/>
</dbReference>
<dbReference type="SUPFAM" id="SSF52540">
    <property type="entry name" value="P-loop containing nucleoside triphosphate hydrolases"/>
    <property type="match status" value="1"/>
</dbReference>
<dbReference type="EMBL" id="BMYV01000003">
    <property type="protein sequence ID" value="GGX74143.1"/>
    <property type="molecule type" value="Genomic_DNA"/>
</dbReference>
<dbReference type="InterPro" id="IPR027417">
    <property type="entry name" value="P-loop_NTPase"/>
</dbReference>